<dbReference type="SUPFAM" id="SSF53756">
    <property type="entry name" value="UDP-Glycosyltransferase/glycogen phosphorylase"/>
    <property type="match status" value="1"/>
</dbReference>
<sequence>MSPAETPSVPSTARAAAPVVLVLLGTDHHPFRRLVEWSDAWGAEHGGARVVVQHGRTTGPERVEGRPLVPHAELQDLLQAATVVVSHGGPATIMEARRAGRTPVVVPRDPTRGEHVDSHQQLFSRRMAREGTVLLCEDVDDLGALVDHLLAHPGEGVADADGDVERSAMTARRIRAVLEDVVARAGRARR</sequence>
<evidence type="ECO:0000313" key="3">
    <source>
        <dbReference type="Proteomes" id="UP001387100"/>
    </source>
</evidence>
<name>A0ABU8RMI1_9ACTN</name>
<dbReference type="RefSeq" id="WP_339575695.1">
    <property type="nucleotide sequence ID" value="NZ_JBBIAA010000020.1"/>
</dbReference>
<keyword evidence="3" id="KW-1185">Reference proteome</keyword>
<protein>
    <submittedName>
        <fullName evidence="2">Glycosyltransferase</fullName>
    </submittedName>
</protein>
<dbReference type="Proteomes" id="UP001387100">
    <property type="component" value="Unassembled WGS sequence"/>
</dbReference>
<proteinExistence type="predicted"/>
<accession>A0ABU8RMI1</accession>
<gene>
    <name evidence="2" type="ORF">WDZ17_13520</name>
</gene>
<dbReference type="Gene3D" id="3.40.50.2000">
    <property type="entry name" value="Glycogen Phosphorylase B"/>
    <property type="match status" value="1"/>
</dbReference>
<comment type="caution">
    <text evidence="2">The sequence shown here is derived from an EMBL/GenBank/DDBJ whole genome shotgun (WGS) entry which is preliminary data.</text>
</comment>
<organism evidence="2 3">
    <name type="scientific">Pseudokineococcus basanitobsidens</name>
    <dbReference type="NCBI Taxonomy" id="1926649"/>
    <lineage>
        <taxon>Bacteria</taxon>
        <taxon>Bacillati</taxon>
        <taxon>Actinomycetota</taxon>
        <taxon>Actinomycetes</taxon>
        <taxon>Kineosporiales</taxon>
        <taxon>Kineosporiaceae</taxon>
        <taxon>Pseudokineococcus</taxon>
    </lineage>
</organism>
<dbReference type="EMBL" id="JBBIAA010000020">
    <property type="protein sequence ID" value="MEJ5946312.1"/>
    <property type="molecule type" value="Genomic_DNA"/>
</dbReference>
<dbReference type="InterPro" id="IPR007235">
    <property type="entry name" value="Glyco_trans_28_C"/>
</dbReference>
<dbReference type="Pfam" id="PF04101">
    <property type="entry name" value="Glyco_tran_28_C"/>
    <property type="match status" value="1"/>
</dbReference>
<evidence type="ECO:0000259" key="1">
    <source>
        <dbReference type="Pfam" id="PF04101"/>
    </source>
</evidence>
<feature type="domain" description="Glycosyl transferase family 28 C-terminal" evidence="1">
    <location>
        <begin position="20"/>
        <end position="153"/>
    </location>
</feature>
<evidence type="ECO:0000313" key="2">
    <source>
        <dbReference type="EMBL" id="MEJ5946312.1"/>
    </source>
</evidence>
<reference evidence="2 3" key="1">
    <citation type="journal article" date="2017" name="Int. J. Syst. Evol. Microbiol.">
        <title>Pseudokineococcus basanitobsidens sp. nov., isolated from volcanic rock.</title>
        <authorList>
            <person name="Lee D.W."/>
            <person name="Park M.Y."/>
            <person name="Kim J.J."/>
            <person name="Kim B.S."/>
        </authorList>
    </citation>
    <scope>NUCLEOTIDE SEQUENCE [LARGE SCALE GENOMIC DNA]</scope>
    <source>
        <strain evidence="2 3">DSM 103726</strain>
    </source>
</reference>